<keyword evidence="3" id="KW-0238">DNA-binding</keyword>
<evidence type="ECO:0000313" key="8">
    <source>
        <dbReference type="Proteomes" id="UP001595075"/>
    </source>
</evidence>
<dbReference type="CDD" id="cd00067">
    <property type="entry name" value="GAL4"/>
    <property type="match status" value="1"/>
</dbReference>
<keyword evidence="8" id="KW-1185">Reference proteome</keyword>
<dbReference type="InterPro" id="IPR052073">
    <property type="entry name" value="Amide_Lactam_Regulators"/>
</dbReference>
<keyword evidence="4" id="KW-0804">Transcription</keyword>
<comment type="caution">
    <text evidence="7">The sequence shown here is derived from an EMBL/GenBank/DDBJ whole genome shotgun (WGS) entry which is preliminary data.</text>
</comment>
<dbReference type="SMART" id="SM00066">
    <property type="entry name" value="GAL4"/>
    <property type="match status" value="1"/>
</dbReference>
<dbReference type="Gene3D" id="4.10.240.10">
    <property type="entry name" value="Zn(2)-C6 fungal-type DNA-binding domain"/>
    <property type="match status" value="1"/>
</dbReference>
<name>A0ABR4CBU1_9HELO</name>
<evidence type="ECO:0000313" key="7">
    <source>
        <dbReference type="EMBL" id="KAL2066736.1"/>
    </source>
</evidence>
<dbReference type="PANTHER" id="PTHR47171:SF4">
    <property type="entry name" value="ACETAMIDASE REGULATORY PROTEIN"/>
    <property type="match status" value="1"/>
</dbReference>
<evidence type="ECO:0000256" key="4">
    <source>
        <dbReference type="ARBA" id="ARBA00023163"/>
    </source>
</evidence>
<sequence length="285" mass="31550">MTMTTTQSLDLPDIDEQWTSFADVSWPEDLFDERVNEQELNEKSEEIDIQLPPRRRPFRRPRAGRACGSCHARRIRCDAGSHGLPCTNCTAHSATCFIPLKKKKMSGRSAISEISRKHRGRYTTTKPWLENPPLSTPSSSSSLAIAISASNPSPVATAEITANLLTLTDTTLFTGLYASIALQNNETCFSRLNPLATVTLGTTQCIQNISSRISSEYSKNVVSDGSVNVSVGEDWDWEREGDVGLELEFCEEGEGEGRKCDWLDRVVVGTKVAVPSGRNVEEWFM</sequence>
<dbReference type="PROSITE" id="PS50048">
    <property type="entry name" value="ZN2_CY6_FUNGAL_2"/>
    <property type="match status" value="1"/>
</dbReference>
<protein>
    <recommendedName>
        <fullName evidence="6">Zn(2)-C6 fungal-type domain-containing protein</fullName>
    </recommendedName>
</protein>
<feature type="domain" description="Zn(2)-C6 fungal-type" evidence="6">
    <location>
        <begin position="66"/>
        <end position="98"/>
    </location>
</feature>
<dbReference type="Pfam" id="PF00172">
    <property type="entry name" value="Zn_clus"/>
    <property type="match status" value="1"/>
</dbReference>
<dbReference type="PROSITE" id="PS00463">
    <property type="entry name" value="ZN2_CY6_FUNGAL_1"/>
    <property type="match status" value="1"/>
</dbReference>
<dbReference type="InterPro" id="IPR036864">
    <property type="entry name" value="Zn2-C6_fun-type_DNA-bd_sf"/>
</dbReference>
<evidence type="ECO:0000259" key="6">
    <source>
        <dbReference type="PROSITE" id="PS50048"/>
    </source>
</evidence>
<evidence type="ECO:0000256" key="2">
    <source>
        <dbReference type="ARBA" id="ARBA00023015"/>
    </source>
</evidence>
<dbReference type="SUPFAM" id="SSF57701">
    <property type="entry name" value="Zn2/Cys6 DNA-binding domain"/>
    <property type="match status" value="1"/>
</dbReference>
<evidence type="ECO:0000256" key="3">
    <source>
        <dbReference type="ARBA" id="ARBA00023125"/>
    </source>
</evidence>
<dbReference type="EMBL" id="JAZHXI010000011">
    <property type="protein sequence ID" value="KAL2066736.1"/>
    <property type="molecule type" value="Genomic_DNA"/>
</dbReference>
<reference evidence="7 8" key="1">
    <citation type="journal article" date="2024" name="Commun. Biol.">
        <title>Comparative genomic analysis of thermophilic fungi reveals convergent evolutionary adaptations and gene losses.</title>
        <authorList>
            <person name="Steindorff A.S."/>
            <person name="Aguilar-Pontes M.V."/>
            <person name="Robinson A.J."/>
            <person name="Andreopoulos B."/>
            <person name="LaButti K."/>
            <person name="Kuo A."/>
            <person name="Mondo S."/>
            <person name="Riley R."/>
            <person name="Otillar R."/>
            <person name="Haridas S."/>
            <person name="Lipzen A."/>
            <person name="Grimwood J."/>
            <person name="Schmutz J."/>
            <person name="Clum A."/>
            <person name="Reid I.D."/>
            <person name="Moisan M.C."/>
            <person name="Butler G."/>
            <person name="Nguyen T.T.M."/>
            <person name="Dewar K."/>
            <person name="Conant G."/>
            <person name="Drula E."/>
            <person name="Henrissat B."/>
            <person name="Hansel C."/>
            <person name="Singer S."/>
            <person name="Hutchinson M.I."/>
            <person name="de Vries R.P."/>
            <person name="Natvig D.O."/>
            <person name="Powell A.J."/>
            <person name="Tsang A."/>
            <person name="Grigoriev I.V."/>
        </authorList>
    </citation>
    <scope>NUCLEOTIDE SEQUENCE [LARGE SCALE GENOMIC DNA]</scope>
    <source>
        <strain evidence="7 8">CBS 494.80</strain>
    </source>
</reference>
<evidence type="ECO:0000256" key="1">
    <source>
        <dbReference type="ARBA" id="ARBA00022833"/>
    </source>
</evidence>
<keyword evidence="1" id="KW-0862">Zinc</keyword>
<keyword evidence="2" id="KW-0805">Transcription regulation</keyword>
<dbReference type="PANTHER" id="PTHR47171">
    <property type="entry name" value="FARA-RELATED"/>
    <property type="match status" value="1"/>
</dbReference>
<gene>
    <name evidence="7" type="ORF">VTL71DRAFT_2808</name>
</gene>
<evidence type="ECO:0000256" key="5">
    <source>
        <dbReference type="ARBA" id="ARBA00023242"/>
    </source>
</evidence>
<accession>A0ABR4CBU1</accession>
<dbReference type="InterPro" id="IPR001138">
    <property type="entry name" value="Zn2Cys6_DnaBD"/>
</dbReference>
<keyword evidence="5" id="KW-0539">Nucleus</keyword>
<dbReference type="Proteomes" id="UP001595075">
    <property type="component" value="Unassembled WGS sequence"/>
</dbReference>
<organism evidence="7 8">
    <name type="scientific">Oculimacula yallundae</name>
    <dbReference type="NCBI Taxonomy" id="86028"/>
    <lineage>
        <taxon>Eukaryota</taxon>
        <taxon>Fungi</taxon>
        <taxon>Dikarya</taxon>
        <taxon>Ascomycota</taxon>
        <taxon>Pezizomycotina</taxon>
        <taxon>Leotiomycetes</taxon>
        <taxon>Helotiales</taxon>
        <taxon>Ploettnerulaceae</taxon>
        <taxon>Oculimacula</taxon>
    </lineage>
</organism>
<proteinExistence type="predicted"/>